<accession>A0A8R7R4E2</accession>
<evidence type="ECO:0000256" key="1">
    <source>
        <dbReference type="SAM" id="MobiDB-lite"/>
    </source>
</evidence>
<keyword evidence="3" id="KW-1185">Reference proteome</keyword>
<reference evidence="3" key="1">
    <citation type="journal article" date="2013" name="Nature">
        <title>Draft genome of the wheat A-genome progenitor Triticum urartu.</title>
        <authorList>
            <person name="Ling H.Q."/>
            <person name="Zhao S."/>
            <person name="Liu D."/>
            <person name="Wang J."/>
            <person name="Sun H."/>
            <person name="Zhang C."/>
            <person name="Fan H."/>
            <person name="Li D."/>
            <person name="Dong L."/>
            <person name="Tao Y."/>
            <person name="Gao C."/>
            <person name="Wu H."/>
            <person name="Li Y."/>
            <person name="Cui Y."/>
            <person name="Guo X."/>
            <person name="Zheng S."/>
            <person name="Wang B."/>
            <person name="Yu K."/>
            <person name="Liang Q."/>
            <person name="Yang W."/>
            <person name="Lou X."/>
            <person name="Chen J."/>
            <person name="Feng M."/>
            <person name="Jian J."/>
            <person name="Zhang X."/>
            <person name="Luo G."/>
            <person name="Jiang Y."/>
            <person name="Liu J."/>
            <person name="Wang Z."/>
            <person name="Sha Y."/>
            <person name="Zhang B."/>
            <person name="Wu H."/>
            <person name="Tang D."/>
            <person name="Shen Q."/>
            <person name="Xue P."/>
            <person name="Zou S."/>
            <person name="Wang X."/>
            <person name="Liu X."/>
            <person name="Wang F."/>
            <person name="Yang Y."/>
            <person name="An X."/>
            <person name="Dong Z."/>
            <person name="Zhang K."/>
            <person name="Zhang X."/>
            <person name="Luo M.C."/>
            <person name="Dvorak J."/>
            <person name="Tong Y."/>
            <person name="Wang J."/>
            <person name="Yang H."/>
            <person name="Li Z."/>
            <person name="Wang D."/>
            <person name="Zhang A."/>
            <person name="Wang J."/>
        </authorList>
    </citation>
    <scope>NUCLEOTIDE SEQUENCE</scope>
    <source>
        <strain evidence="3">cv. G1812</strain>
    </source>
</reference>
<feature type="region of interest" description="Disordered" evidence="1">
    <location>
        <begin position="1"/>
        <end position="42"/>
    </location>
</feature>
<reference evidence="2" key="3">
    <citation type="submission" date="2022-06" db="UniProtKB">
        <authorList>
            <consortium name="EnsemblPlants"/>
        </authorList>
    </citation>
    <scope>IDENTIFICATION</scope>
</reference>
<dbReference type="Gramene" id="TuG1812G0700003734.01.T02">
    <property type="protein sequence ID" value="TuG1812G0700003734.01.T02.cds391849"/>
    <property type="gene ID" value="TuG1812G0700003734.01"/>
</dbReference>
<evidence type="ECO:0000313" key="2">
    <source>
        <dbReference type="EnsemblPlants" id="TuG1812G0700003734.01.T02.cds391849"/>
    </source>
</evidence>
<organism evidence="2 3">
    <name type="scientific">Triticum urartu</name>
    <name type="common">Red wild einkorn</name>
    <name type="synonym">Crithodium urartu</name>
    <dbReference type="NCBI Taxonomy" id="4572"/>
    <lineage>
        <taxon>Eukaryota</taxon>
        <taxon>Viridiplantae</taxon>
        <taxon>Streptophyta</taxon>
        <taxon>Embryophyta</taxon>
        <taxon>Tracheophyta</taxon>
        <taxon>Spermatophyta</taxon>
        <taxon>Magnoliopsida</taxon>
        <taxon>Liliopsida</taxon>
        <taxon>Poales</taxon>
        <taxon>Poaceae</taxon>
        <taxon>BOP clade</taxon>
        <taxon>Pooideae</taxon>
        <taxon>Triticodae</taxon>
        <taxon>Triticeae</taxon>
        <taxon>Triticinae</taxon>
        <taxon>Triticum</taxon>
    </lineage>
</organism>
<name>A0A8R7R4E2_TRIUA</name>
<dbReference type="AlphaFoldDB" id="A0A8R7R4E2"/>
<proteinExistence type="predicted"/>
<sequence length="124" mass="13014">NRKPLSLSLVLGPPHAASPSPPHRRRPAPSPPPDPPEHASKRSKSLYASLLDLYRLPGLLLPLSVRKAPSFGTTFCGEEPNRIQSLPIRSVGRAVVTRGGGGGCDVASNGASAHVVYCHSILGI</sequence>
<reference evidence="2" key="2">
    <citation type="submission" date="2018-03" db="EMBL/GenBank/DDBJ databases">
        <title>The Triticum urartu genome reveals the dynamic nature of wheat genome evolution.</title>
        <authorList>
            <person name="Ling H."/>
            <person name="Ma B."/>
            <person name="Shi X."/>
            <person name="Liu H."/>
            <person name="Dong L."/>
            <person name="Sun H."/>
            <person name="Cao Y."/>
            <person name="Gao Q."/>
            <person name="Zheng S."/>
            <person name="Li Y."/>
            <person name="Yu Y."/>
            <person name="Du H."/>
            <person name="Qi M."/>
            <person name="Li Y."/>
            <person name="Yu H."/>
            <person name="Cui Y."/>
            <person name="Wang N."/>
            <person name="Chen C."/>
            <person name="Wu H."/>
            <person name="Zhao Y."/>
            <person name="Zhang J."/>
            <person name="Li Y."/>
            <person name="Zhou W."/>
            <person name="Zhang B."/>
            <person name="Hu W."/>
            <person name="Eijk M."/>
            <person name="Tang J."/>
            <person name="Witsenboer H."/>
            <person name="Zhao S."/>
            <person name="Li Z."/>
            <person name="Zhang A."/>
            <person name="Wang D."/>
            <person name="Liang C."/>
        </authorList>
    </citation>
    <scope>NUCLEOTIDE SEQUENCE [LARGE SCALE GENOMIC DNA]</scope>
    <source>
        <strain evidence="2">cv. G1812</strain>
    </source>
</reference>
<evidence type="ECO:0000313" key="3">
    <source>
        <dbReference type="Proteomes" id="UP000015106"/>
    </source>
</evidence>
<dbReference type="EnsemblPlants" id="TuG1812G0700003734.01.T02">
    <property type="protein sequence ID" value="TuG1812G0700003734.01.T02.cds391849"/>
    <property type="gene ID" value="TuG1812G0700003734.01"/>
</dbReference>
<protein>
    <submittedName>
        <fullName evidence="2">Uncharacterized protein</fullName>
    </submittedName>
</protein>
<dbReference type="Proteomes" id="UP000015106">
    <property type="component" value="Chromosome 7"/>
</dbReference>